<dbReference type="Gene3D" id="3.30.720.120">
    <property type="match status" value="1"/>
</dbReference>
<evidence type="ECO:0000313" key="2">
    <source>
        <dbReference type="EMBL" id="GAA2124956.1"/>
    </source>
</evidence>
<dbReference type="InterPro" id="IPR029068">
    <property type="entry name" value="Glyas_Bleomycin-R_OHBP_Dase"/>
</dbReference>
<name>A0ABP5JZL7_9ACTN</name>
<dbReference type="EMBL" id="BAAAMR010000007">
    <property type="protein sequence ID" value="GAA2124956.1"/>
    <property type="molecule type" value="Genomic_DNA"/>
</dbReference>
<dbReference type="PROSITE" id="PS51819">
    <property type="entry name" value="VOC"/>
    <property type="match status" value="1"/>
</dbReference>
<gene>
    <name evidence="2" type="ORF">GCM10009727_12880</name>
</gene>
<protein>
    <submittedName>
        <fullName evidence="2">VOC family protein</fullName>
    </submittedName>
</protein>
<comment type="caution">
    <text evidence="2">The sequence shown here is derived from an EMBL/GenBank/DDBJ whole genome shotgun (WGS) entry which is preliminary data.</text>
</comment>
<dbReference type="Pfam" id="PF00903">
    <property type="entry name" value="Glyoxalase"/>
    <property type="match status" value="1"/>
</dbReference>
<sequence length="131" mass="14427">MASGIYPIIGYQDAPAMIEWLTRVFGFRRHTVIEGDNGLIAHAELTLGSDAIVMLGSIQNDTFGLRVPREIGAMTGGVYVAVDDARAHYEHARSENAEIIQELTDNGFGLRYTALDPEGQLWGFGDYRPAR</sequence>
<dbReference type="SUPFAM" id="SSF54593">
    <property type="entry name" value="Glyoxalase/Bleomycin resistance protein/Dihydroxybiphenyl dioxygenase"/>
    <property type="match status" value="1"/>
</dbReference>
<keyword evidence="3" id="KW-1185">Reference proteome</keyword>
<dbReference type="PANTHER" id="PTHR34109:SF1">
    <property type="entry name" value="VOC DOMAIN-CONTAINING PROTEIN"/>
    <property type="match status" value="1"/>
</dbReference>
<proteinExistence type="predicted"/>
<evidence type="ECO:0000259" key="1">
    <source>
        <dbReference type="PROSITE" id="PS51819"/>
    </source>
</evidence>
<accession>A0ABP5JZL7</accession>
<feature type="domain" description="VOC" evidence="1">
    <location>
        <begin position="3"/>
        <end position="127"/>
    </location>
</feature>
<dbReference type="InterPro" id="IPR037523">
    <property type="entry name" value="VOC_core"/>
</dbReference>
<organism evidence="2 3">
    <name type="scientific">Actinomadura napierensis</name>
    <dbReference type="NCBI Taxonomy" id="267854"/>
    <lineage>
        <taxon>Bacteria</taxon>
        <taxon>Bacillati</taxon>
        <taxon>Actinomycetota</taxon>
        <taxon>Actinomycetes</taxon>
        <taxon>Streptosporangiales</taxon>
        <taxon>Thermomonosporaceae</taxon>
        <taxon>Actinomadura</taxon>
    </lineage>
</organism>
<evidence type="ECO:0000313" key="3">
    <source>
        <dbReference type="Proteomes" id="UP001501020"/>
    </source>
</evidence>
<dbReference type="Gene3D" id="3.30.720.110">
    <property type="match status" value="1"/>
</dbReference>
<dbReference type="Proteomes" id="UP001501020">
    <property type="component" value="Unassembled WGS sequence"/>
</dbReference>
<reference evidence="3" key="1">
    <citation type="journal article" date="2019" name="Int. J. Syst. Evol. Microbiol.">
        <title>The Global Catalogue of Microorganisms (GCM) 10K type strain sequencing project: providing services to taxonomists for standard genome sequencing and annotation.</title>
        <authorList>
            <consortium name="The Broad Institute Genomics Platform"/>
            <consortium name="The Broad Institute Genome Sequencing Center for Infectious Disease"/>
            <person name="Wu L."/>
            <person name="Ma J."/>
        </authorList>
    </citation>
    <scope>NUCLEOTIDE SEQUENCE [LARGE SCALE GENOMIC DNA]</scope>
    <source>
        <strain evidence="3">JCM 13850</strain>
    </source>
</reference>
<dbReference type="RefSeq" id="WP_344262490.1">
    <property type="nucleotide sequence ID" value="NZ_BAAAMR010000007.1"/>
</dbReference>
<dbReference type="PANTHER" id="PTHR34109">
    <property type="entry name" value="BNAUNNG04460D PROTEIN-RELATED"/>
    <property type="match status" value="1"/>
</dbReference>
<dbReference type="InterPro" id="IPR004360">
    <property type="entry name" value="Glyas_Fos-R_dOase_dom"/>
</dbReference>